<protein>
    <submittedName>
        <fullName evidence="9">Zn-dependent hydrolase</fullName>
    </submittedName>
</protein>
<keyword evidence="5 9" id="KW-0378">Hydrolase</keyword>
<keyword evidence="10" id="KW-1185">Reference proteome</keyword>
<evidence type="ECO:0000256" key="1">
    <source>
        <dbReference type="ARBA" id="ARBA00001936"/>
    </source>
</evidence>
<dbReference type="Pfam" id="PF07687">
    <property type="entry name" value="M20_dimer"/>
    <property type="match status" value="1"/>
</dbReference>
<feature type="binding site" evidence="7">
    <location>
        <position position="77"/>
    </location>
    <ligand>
        <name>Zn(2+)</name>
        <dbReference type="ChEBI" id="CHEBI:29105"/>
        <label>1</label>
    </ligand>
</feature>
<dbReference type="Gene3D" id="3.30.70.360">
    <property type="match status" value="1"/>
</dbReference>
<feature type="binding site" evidence="7">
    <location>
        <position position="185"/>
    </location>
    <ligand>
        <name>Zn(2+)</name>
        <dbReference type="ChEBI" id="CHEBI:29105"/>
        <label>1</label>
    </ligand>
</feature>
<dbReference type="SUPFAM" id="SSF55031">
    <property type="entry name" value="Bacterial exopeptidase dimerisation domain"/>
    <property type="match status" value="1"/>
</dbReference>
<dbReference type="InterPro" id="IPR010158">
    <property type="entry name" value="Amidase_Cbmase"/>
</dbReference>
<keyword evidence="4 7" id="KW-0479">Metal-binding</keyword>
<dbReference type="GO" id="GO:0016813">
    <property type="term" value="F:hydrolase activity, acting on carbon-nitrogen (but not peptide) bonds, in linear amidines"/>
    <property type="evidence" value="ECO:0007669"/>
    <property type="project" value="InterPro"/>
</dbReference>
<dbReference type="GO" id="GO:0046872">
    <property type="term" value="F:metal ion binding"/>
    <property type="evidence" value="ECO:0007669"/>
    <property type="project" value="UniProtKB-KW"/>
</dbReference>
<feature type="binding site" evidence="7">
    <location>
        <position position="88"/>
    </location>
    <ligand>
        <name>Zn(2+)</name>
        <dbReference type="ChEBI" id="CHEBI:29105"/>
        <label>1</label>
    </ligand>
</feature>
<evidence type="ECO:0000313" key="10">
    <source>
        <dbReference type="Proteomes" id="UP000616608"/>
    </source>
</evidence>
<keyword evidence="7" id="KW-0862">Zinc</keyword>
<dbReference type="SUPFAM" id="SSF53187">
    <property type="entry name" value="Zn-dependent exopeptidases"/>
    <property type="match status" value="1"/>
</dbReference>
<keyword evidence="6" id="KW-0464">Manganese</keyword>
<evidence type="ECO:0000313" key="9">
    <source>
        <dbReference type="EMBL" id="GGG31679.1"/>
    </source>
</evidence>
<dbReference type="InterPro" id="IPR002933">
    <property type="entry name" value="Peptidase_M20"/>
</dbReference>
<evidence type="ECO:0000256" key="3">
    <source>
        <dbReference type="ARBA" id="ARBA00011738"/>
    </source>
</evidence>
<dbReference type="EMBL" id="BMJT01000011">
    <property type="protein sequence ID" value="GGG31679.1"/>
    <property type="molecule type" value="Genomic_DNA"/>
</dbReference>
<comment type="caution">
    <text evidence="9">The sequence shown here is derived from an EMBL/GenBank/DDBJ whole genome shotgun (WGS) entry which is preliminary data.</text>
</comment>
<dbReference type="NCBIfam" id="NF006771">
    <property type="entry name" value="PRK09290.1-5"/>
    <property type="match status" value="1"/>
</dbReference>
<evidence type="ECO:0000259" key="8">
    <source>
        <dbReference type="Pfam" id="PF07687"/>
    </source>
</evidence>
<evidence type="ECO:0000256" key="2">
    <source>
        <dbReference type="ARBA" id="ARBA00006153"/>
    </source>
</evidence>
<dbReference type="InterPro" id="IPR001261">
    <property type="entry name" value="ArgE/DapE_CS"/>
</dbReference>
<accession>A0A917G9V2</accession>
<comment type="cofactor">
    <cofactor evidence="1">
        <name>Mn(2+)</name>
        <dbReference type="ChEBI" id="CHEBI:29035"/>
    </cofactor>
</comment>
<evidence type="ECO:0000256" key="5">
    <source>
        <dbReference type="ARBA" id="ARBA00022801"/>
    </source>
</evidence>
<evidence type="ECO:0000256" key="4">
    <source>
        <dbReference type="ARBA" id="ARBA00022723"/>
    </source>
</evidence>
<dbReference type="Gene3D" id="3.40.630.10">
    <property type="entry name" value="Zn peptidases"/>
    <property type="match status" value="1"/>
</dbReference>
<dbReference type="PROSITE" id="PS00758">
    <property type="entry name" value="ARGE_DAPE_CPG2_1"/>
    <property type="match status" value="1"/>
</dbReference>
<proteinExistence type="inferred from homology"/>
<dbReference type="PANTHER" id="PTHR32494:SF19">
    <property type="entry name" value="ALLANTOATE DEIMINASE-RELATED"/>
    <property type="match status" value="1"/>
</dbReference>
<dbReference type="InterPro" id="IPR036264">
    <property type="entry name" value="Bact_exopeptidase_dim_dom"/>
</dbReference>
<dbReference type="PANTHER" id="PTHR32494">
    <property type="entry name" value="ALLANTOATE DEIMINASE-RELATED"/>
    <property type="match status" value="1"/>
</dbReference>
<dbReference type="Proteomes" id="UP000616608">
    <property type="component" value="Unassembled WGS sequence"/>
</dbReference>
<gene>
    <name evidence="9" type="ORF">GCM10007425_27900</name>
</gene>
<feature type="domain" description="Peptidase M20 dimerisation" evidence="8">
    <location>
        <begin position="209"/>
        <end position="305"/>
    </location>
</feature>
<evidence type="ECO:0000256" key="6">
    <source>
        <dbReference type="ARBA" id="ARBA00023211"/>
    </source>
</evidence>
<comment type="subunit">
    <text evidence="3">Homodimer.</text>
</comment>
<dbReference type="InterPro" id="IPR011650">
    <property type="entry name" value="Peptidase_M20_dimer"/>
</dbReference>
<feature type="binding site" evidence="7">
    <location>
        <position position="375"/>
    </location>
    <ligand>
        <name>Zn(2+)</name>
        <dbReference type="ChEBI" id="CHEBI:29105"/>
        <label>2</label>
    </ligand>
</feature>
<dbReference type="RefSeq" id="WP_188615680.1">
    <property type="nucleotide sequence ID" value="NZ_BMJT01000011.1"/>
</dbReference>
<feature type="binding site" evidence="7">
    <location>
        <position position="88"/>
    </location>
    <ligand>
        <name>Zn(2+)</name>
        <dbReference type="ChEBI" id="CHEBI:29105"/>
        <label>2</label>
    </ligand>
</feature>
<dbReference type="AlphaFoldDB" id="A0A917G9V2"/>
<comment type="cofactor">
    <cofactor evidence="7">
        <name>Zn(2+)</name>
        <dbReference type="ChEBI" id="CHEBI:29105"/>
    </cofactor>
    <text evidence="7">Binds 2 Zn(2+) ions per subunit.</text>
</comment>
<reference evidence="9" key="2">
    <citation type="submission" date="2020-09" db="EMBL/GenBank/DDBJ databases">
        <authorList>
            <person name="Sun Q."/>
            <person name="Zhou Y."/>
        </authorList>
    </citation>
    <scope>NUCLEOTIDE SEQUENCE</scope>
    <source>
        <strain evidence="9">CGMCC 1.15760</strain>
    </source>
</reference>
<organism evidence="9 10">
    <name type="scientific">Lysinibacillus alkalisoli</name>
    <dbReference type="NCBI Taxonomy" id="1911548"/>
    <lineage>
        <taxon>Bacteria</taxon>
        <taxon>Bacillati</taxon>
        <taxon>Bacillota</taxon>
        <taxon>Bacilli</taxon>
        <taxon>Bacillales</taxon>
        <taxon>Bacillaceae</taxon>
        <taxon>Lysinibacillus</taxon>
    </lineage>
</organism>
<evidence type="ECO:0000256" key="7">
    <source>
        <dbReference type="PIRSR" id="PIRSR001235-1"/>
    </source>
</evidence>
<dbReference type="NCBIfam" id="TIGR01879">
    <property type="entry name" value="hydantase"/>
    <property type="match status" value="1"/>
</dbReference>
<dbReference type="PIRSF" id="PIRSF001235">
    <property type="entry name" value="Amidase_carbamoylase"/>
    <property type="match status" value="1"/>
</dbReference>
<comment type="similarity">
    <text evidence="2">Belongs to the peptidase M20 family.</text>
</comment>
<sequence>MINSTRLQQHIETLGQIGENTVTKGMNRFSFTTEEQQANDVIARFMQEAGMTVTVDAVGNVIGTYGSGEETIMMGSHIDTVPEGGKYDGALGVLSAIEVVHTMAEQQVTPPYKIEVVAFKDEEGTRFGFGLLGSRAMAGLLEEQDLQAPDDDGITIAQAMVDAGFVTDTLASAVRTDIKAYVELHIEQGKVLENADLPVGVVTGIAAPLWLDVKVIGVSEHAGATPMDLRCDALTASSEMILAIEKLAQKFGIVATVGKLQVKPNGVNVIPGQVDFTIDMRDIDEEDVAQAEQQLYEVLQKIAEKRGVQCDTQLLQRVKPAKCDELLIQQVSAAIEAQHLKVHTLPSGAGHDAMNMANVAPIVMIFVRSKGGISHNPLEYSSPEDIAIATQVLYDTIQKIAQ</sequence>
<dbReference type="Pfam" id="PF01546">
    <property type="entry name" value="Peptidase_M20"/>
    <property type="match status" value="1"/>
</dbReference>
<name>A0A917G9V2_9BACI</name>
<reference evidence="9" key="1">
    <citation type="journal article" date="2014" name="Int. J. Syst. Evol. Microbiol.">
        <title>Complete genome sequence of Corynebacterium casei LMG S-19264T (=DSM 44701T), isolated from a smear-ripened cheese.</title>
        <authorList>
            <consortium name="US DOE Joint Genome Institute (JGI-PGF)"/>
            <person name="Walter F."/>
            <person name="Albersmeier A."/>
            <person name="Kalinowski J."/>
            <person name="Ruckert C."/>
        </authorList>
    </citation>
    <scope>NUCLEOTIDE SEQUENCE</scope>
    <source>
        <strain evidence="9">CGMCC 1.15760</strain>
    </source>
</reference>
<feature type="binding site" evidence="7">
    <location>
        <position position="123"/>
    </location>
    <ligand>
        <name>Zn(2+)</name>
        <dbReference type="ChEBI" id="CHEBI:29105"/>
        <label>2</label>
    </ligand>
</feature>
<dbReference type="CDD" id="cd03884">
    <property type="entry name" value="M20_bAS"/>
    <property type="match status" value="1"/>
</dbReference>